<dbReference type="InterPro" id="IPR000073">
    <property type="entry name" value="AB_hydrolase_1"/>
</dbReference>
<dbReference type="SUPFAM" id="SSF53474">
    <property type="entry name" value="alpha/beta-Hydrolases"/>
    <property type="match status" value="1"/>
</dbReference>
<dbReference type="EMBL" id="NLAX01000010">
    <property type="protein sequence ID" value="PKS09929.1"/>
    <property type="molecule type" value="Genomic_DNA"/>
</dbReference>
<dbReference type="Gene3D" id="3.40.50.1820">
    <property type="entry name" value="alpha/beta hydrolase"/>
    <property type="match status" value="1"/>
</dbReference>
<dbReference type="PANTHER" id="PTHR12277:SF81">
    <property type="entry name" value="PROTEIN ABHD13"/>
    <property type="match status" value="1"/>
</dbReference>
<name>A0A2N3NBW8_9PEZI</name>
<dbReference type="AlphaFoldDB" id="A0A2N3NBW8"/>
<keyword evidence="1" id="KW-1133">Transmembrane helix</keyword>
<evidence type="ECO:0000313" key="3">
    <source>
        <dbReference type="EMBL" id="PKS09929.1"/>
    </source>
</evidence>
<dbReference type="PANTHER" id="PTHR12277">
    <property type="entry name" value="ALPHA/BETA HYDROLASE DOMAIN-CONTAINING PROTEIN"/>
    <property type="match status" value="1"/>
</dbReference>
<protein>
    <recommendedName>
        <fullName evidence="2">AB hydrolase-1 domain-containing protein</fullName>
    </recommendedName>
</protein>
<comment type="caution">
    <text evidence="3">The sequence shown here is derived from an EMBL/GenBank/DDBJ whole genome shotgun (WGS) entry which is preliminary data.</text>
</comment>
<reference evidence="3 4" key="1">
    <citation type="journal article" date="2017" name="G3 (Bethesda)">
        <title>First Draft Genome Sequence of the Pathogenic Fungus Lomentospora prolificans (Formerly Scedosporium prolificans).</title>
        <authorList>
            <person name="Luo R."/>
            <person name="Zimin A."/>
            <person name="Workman R."/>
            <person name="Fan Y."/>
            <person name="Pertea G."/>
            <person name="Grossman N."/>
            <person name="Wear M.P."/>
            <person name="Jia B."/>
            <person name="Miller H."/>
            <person name="Casadevall A."/>
            <person name="Timp W."/>
            <person name="Zhang S.X."/>
            <person name="Salzberg S.L."/>
        </authorList>
    </citation>
    <scope>NUCLEOTIDE SEQUENCE [LARGE SCALE GENOMIC DNA]</scope>
    <source>
        <strain evidence="3 4">JHH-5317</strain>
    </source>
</reference>
<feature type="domain" description="AB hydrolase-1" evidence="2">
    <location>
        <begin position="126"/>
        <end position="233"/>
    </location>
</feature>
<dbReference type="VEuPathDB" id="FungiDB:jhhlp_004552"/>
<keyword evidence="1" id="KW-0812">Transmembrane</keyword>
<gene>
    <name evidence="3" type="ORF">jhhlp_004552</name>
</gene>
<organism evidence="3 4">
    <name type="scientific">Lomentospora prolificans</name>
    <dbReference type="NCBI Taxonomy" id="41688"/>
    <lineage>
        <taxon>Eukaryota</taxon>
        <taxon>Fungi</taxon>
        <taxon>Dikarya</taxon>
        <taxon>Ascomycota</taxon>
        <taxon>Pezizomycotina</taxon>
        <taxon>Sordariomycetes</taxon>
        <taxon>Hypocreomycetidae</taxon>
        <taxon>Microascales</taxon>
        <taxon>Microascaceae</taxon>
        <taxon>Lomentospora</taxon>
    </lineage>
</organism>
<evidence type="ECO:0000256" key="1">
    <source>
        <dbReference type="SAM" id="Phobius"/>
    </source>
</evidence>
<dbReference type="InParanoid" id="A0A2N3NBW8"/>
<accession>A0A2N3NBW8</accession>
<dbReference type="InterPro" id="IPR029058">
    <property type="entry name" value="AB_hydrolase_fold"/>
</dbReference>
<keyword evidence="4" id="KW-1185">Reference proteome</keyword>
<dbReference type="Proteomes" id="UP000233524">
    <property type="component" value="Unassembled WGS sequence"/>
</dbReference>
<dbReference type="OrthoDB" id="446723at2759"/>
<dbReference type="Pfam" id="PF00561">
    <property type="entry name" value="Abhydrolase_1"/>
    <property type="match status" value="1"/>
</dbReference>
<proteinExistence type="predicted"/>
<feature type="transmembrane region" description="Helical" evidence="1">
    <location>
        <begin position="12"/>
        <end position="35"/>
    </location>
</feature>
<keyword evidence="1" id="KW-0472">Membrane</keyword>
<evidence type="ECO:0000259" key="2">
    <source>
        <dbReference type="Pfam" id="PF00561"/>
    </source>
</evidence>
<evidence type="ECO:0000313" key="4">
    <source>
        <dbReference type="Proteomes" id="UP000233524"/>
    </source>
</evidence>
<dbReference type="STRING" id="41688.A0A2N3NBW8"/>
<sequence>MEIDWVRAGQISGIIISVPLGVYVIFLLIGAIPYFQRHFVYAHVFNTLLWDNVDKPEKWGFARNQVTPFYLSTADGEKIYAWHVLPLPLYAKHEGKIASSREPGVCVDVTKTESFRLLKEDPNAKVIIYFHGNAGHVANGWRTDTYHSLTDTTSYHVLAIDYRGFGRSSGSPTETGVILDALTAVEWVMKTAGVPSERIVLFGQSLGTAVVSGVAELCAGDGHEFAGIVIIAGFSTLPTMLTGYRISGYFPVFGPFQWVPLTSRWLQALIYEKWPSEDRLARVVKQTKTRLRLTFIHAKNDKDIPCHESDKLFRSAAIATVSGGLDSVDFETKKEKVTTNWEKGAFQAVWRAEPNIVIHQEQFLHGGHNRIMKFAPTLLAVMRSFEEE</sequence>